<feature type="transmembrane region" description="Helical" evidence="1">
    <location>
        <begin position="494"/>
        <end position="515"/>
    </location>
</feature>
<sequence>MKNGFRQSMAWLHTYSGLLVGWVLFVVFAGGTAAYFRSEITFWMQPELHGAALKSPSAAERPELARRVADWLGQNAAGSPRWFITLPSEREPLVRVVWQKPPGQAPAKGRGRFGEALLDPATVQPVAGVRDTRGGDFFYRLHFDLHYMPAIWARWIVGFCAMFMLVAIVSGIVTHRRIFKDFFTFRPRKGQRSWLDAHNVSAVLALPYHLMITYTGLLTLVFMYMPWAPQAAYEQPRWQGAFEAEALGRPERPQASQRAAPLADLGAMVAQAQQRWQGVPAGQITIDHPGDAAARVAVRQTSGLSLRMRAPIAYFSGAEGAFTGVSDEQPRAAVLTYDVSEGLHVARFASPLLRALFFLSGLAGCAMVATGLLLWTVKERPAHLKALQKGERGSWALRLVDGLNVGAVAGLLVAMPALFWINRLLPVEVAERAQMEIHLFFAVWGACALLGLARPSRGMWRAQLLAAGALFALVPLLNAATGGAHWGVSLPQGQWVVAGFDAVCLLLGVGLLGAARWLRRPLARRTAAAGGAAARQPQAQGLAS</sequence>
<keyword evidence="3" id="KW-1185">Reference proteome</keyword>
<dbReference type="Proteomes" id="UP000663903">
    <property type="component" value="Chromosome"/>
</dbReference>
<organism evidence="2 3">
    <name type="scientific">Ottowia testudinis</name>
    <dbReference type="NCBI Taxonomy" id="2816950"/>
    <lineage>
        <taxon>Bacteria</taxon>
        <taxon>Pseudomonadati</taxon>
        <taxon>Pseudomonadota</taxon>
        <taxon>Betaproteobacteria</taxon>
        <taxon>Burkholderiales</taxon>
        <taxon>Comamonadaceae</taxon>
        <taxon>Ottowia</taxon>
    </lineage>
</organism>
<dbReference type="RefSeq" id="WP_208010262.1">
    <property type="nucleotide sequence ID" value="NZ_CP071796.1"/>
</dbReference>
<evidence type="ECO:0000313" key="3">
    <source>
        <dbReference type="Proteomes" id="UP000663903"/>
    </source>
</evidence>
<feature type="transmembrane region" description="Helical" evidence="1">
    <location>
        <begin position="396"/>
        <end position="421"/>
    </location>
</feature>
<dbReference type="AlphaFoldDB" id="A0A975CMS4"/>
<keyword evidence="1" id="KW-1133">Transmembrane helix</keyword>
<evidence type="ECO:0000256" key="1">
    <source>
        <dbReference type="SAM" id="Phobius"/>
    </source>
</evidence>
<gene>
    <name evidence="2" type="ORF">J1M35_05595</name>
</gene>
<dbReference type="EMBL" id="CP071796">
    <property type="protein sequence ID" value="QTD46363.1"/>
    <property type="molecule type" value="Genomic_DNA"/>
</dbReference>
<feature type="transmembrane region" description="Helical" evidence="1">
    <location>
        <begin position="464"/>
        <end position="488"/>
    </location>
</feature>
<dbReference type="PANTHER" id="PTHR34219">
    <property type="entry name" value="IRON-REGULATED INNER MEMBRANE PROTEIN-RELATED"/>
    <property type="match status" value="1"/>
</dbReference>
<feature type="transmembrane region" description="Helical" evidence="1">
    <location>
        <begin position="200"/>
        <end position="225"/>
    </location>
</feature>
<dbReference type="PANTHER" id="PTHR34219:SF4">
    <property type="entry name" value="PEPSY DOMAIN-CONTAINING PROTEIN"/>
    <property type="match status" value="1"/>
</dbReference>
<keyword evidence="1" id="KW-0812">Transmembrane</keyword>
<evidence type="ECO:0000313" key="2">
    <source>
        <dbReference type="EMBL" id="QTD46363.1"/>
    </source>
</evidence>
<dbReference type="Pfam" id="PF03929">
    <property type="entry name" value="PepSY_TM"/>
    <property type="match status" value="1"/>
</dbReference>
<name>A0A975CMS4_9BURK</name>
<dbReference type="InterPro" id="IPR005625">
    <property type="entry name" value="PepSY-ass_TM"/>
</dbReference>
<reference evidence="2" key="1">
    <citation type="submission" date="2021-03" db="EMBL/GenBank/DDBJ databases">
        <title>Ottowia sp. 27C isolated from the cloaca of a Giant Asian pond turtle (Heosemys grandis).</title>
        <authorList>
            <person name="Spergser J."/>
            <person name="Busse H.-J."/>
        </authorList>
    </citation>
    <scope>NUCLEOTIDE SEQUENCE</scope>
    <source>
        <strain evidence="2">27C</strain>
    </source>
</reference>
<feature type="transmembrane region" description="Helical" evidence="1">
    <location>
        <begin position="355"/>
        <end position="375"/>
    </location>
</feature>
<accession>A0A975CMS4</accession>
<proteinExistence type="predicted"/>
<feature type="transmembrane region" description="Helical" evidence="1">
    <location>
        <begin position="12"/>
        <end position="36"/>
    </location>
</feature>
<keyword evidence="1" id="KW-0472">Membrane</keyword>
<dbReference type="KEGG" id="otd:J1M35_05595"/>
<protein>
    <submittedName>
        <fullName evidence="2">PepSY domain-containing protein</fullName>
    </submittedName>
</protein>
<feature type="transmembrane region" description="Helical" evidence="1">
    <location>
        <begin position="433"/>
        <end position="452"/>
    </location>
</feature>
<feature type="transmembrane region" description="Helical" evidence="1">
    <location>
        <begin position="155"/>
        <end position="179"/>
    </location>
</feature>